<dbReference type="InterPro" id="IPR013762">
    <property type="entry name" value="Integrase-like_cat_sf"/>
</dbReference>
<evidence type="ECO:0000256" key="1">
    <source>
        <dbReference type="ARBA" id="ARBA00008857"/>
    </source>
</evidence>
<dbReference type="CDD" id="cd01189">
    <property type="entry name" value="INT_ICEBs1_C_like"/>
    <property type="match status" value="1"/>
</dbReference>
<dbReference type="InterPro" id="IPR002104">
    <property type="entry name" value="Integrase_catalytic"/>
</dbReference>
<dbReference type="InterPro" id="IPR011010">
    <property type="entry name" value="DNA_brk_join_enz"/>
</dbReference>
<accession>A0ABV8B733</accession>
<feature type="domain" description="Core-binding (CB)" evidence="6">
    <location>
        <begin position="59"/>
        <end position="144"/>
    </location>
</feature>
<dbReference type="SUPFAM" id="SSF56349">
    <property type="entry name" value="DNA breaking-rejoining enzymes"/>
    <property type="match status" value="1"/>
</dbReference>
<organism evidence="7 8">
    <name type="scientific">Bacillus songklensis</name>
    <dbReference type="NCBI Taxonomy" id="1069116"/>
    <lineage>
        <taxon>Bacteria</taxon>
        <taxon>Bacillati</taxon>
        <taxon>Bacillota</taxon>
        <taxon>Bacilli</taxon>
        <taxon>Bacillales</taxon>
        <taxon>Bacillaceae</taxon>
        <taxon>Bacillus</taxon>
    </lineage>
</organism>
<protein>
    <submittedName>
        <fullName evidence="7">Tyrosine-type recombinase/integrase</fullName>
    </submittedName>
</protein>
<dbReference type="Gene3D" id="1.10.443.10">
    <property type="entry name" value="Intergrase catalytic core"/>
    <property type="match status" value="1"/>
</dbReference>
<dbReference type="EMBL" id="JBHRZT010000072">
    <property type="protein sequence ID" value="MFC3886136.1"/>
    <property type="molecule type" value="Genomic_DNA"/>
</dbReference>
<evidence type="ECO:0000313" key="8">
    <source>
        <dbReference type="Proteomes" id="UP001595752"/>
    </source>
</evidence>
<dbReference type="RefSeq" id="WP_377918504.1">
    <property type="nucleotide sequence ID" value="NZ_JBHRZT010000072.1"/>
</dbReference>
<name>A0ABV8B733_9BACI</name>
<dbReference type="PROSITE" id="PS51900">
    <property type="entry name" value="CB"/>
    <property type="match status" value="1"/>
</dbReference>
<dbReference type="InterPro" id="IPR028259">
    <property type="entry name" value="AP2-like_int_N"/>
</dbReference>
<gene>
    <name evidence="7" type="ORF">ACFOU2_22680</name>
</gene>
<dbReference type="InterPro" id="IPR010998">
    <property type="entry name" value="Integrase_recombinase_N"/>
</dbReference>
<evidence type="ECO:0000313" key="7">
    <source>
        <dbReference type="EMBL" id="MFC3886136.1"/>
    </source>
</evidence>
<dbReference type="PANTHER" id="PTHR30349:SF64">
    <property type="entry name" value="PROPHAGE INTEGRASE INTD-RELATED"/>
    <property type="match status" value="1"/>
</dbReference>
<comment type="similarity">
    <text evidence="1">Belongs to the 'phage' integrase family.</text>
</comment>
<proteinExistence type="inferred from homology"/>
<dbReference type="InterPro" id="IPR025269">
    <property type="entry name" value="SAM-like_dom"/>
</dbReference>
<sequence length="373" mass="43103">MRGSIRKRGTAYQYRFHITDPETGKRKEISKGGFKTKKEASAALAQAMADVETNGYIKPTTVKLIEFYNEYVSTRVQGNLRPNSVRQYLAVQKHIDRTIGHIELDKLNALHLNQFIKDLKDCGYQNISIRTYLSKLKVVLKAAYEWKIIKQDFSSILKHPLTKKKMEYWTFEECMEFLEKAKYDPYYLVYLLTIFTGLRRGEVLGISESSLDFTRNTIIIEQQFIHGTPPALEKILKTQSSNRVIEVPADIMLKLKKHIIEQKKQLLKLGIQNEHQLIFLRPDGHVLSPTPLSYHFKQSCIKHGVRRIKFHGLRHSHATMLAEMNESAHVIADRLGHSTVSITNEVYIHLTKKMKSSAISKLNTLYEQTTQSK</sequence>
<evidence type="ECO:0000259" key="6">
    <source>
        <dbReference type="PROSITE" id="PS51900"/>
    </source>
</evidence>
<dbReference type="PANTHER" id="PTHR30349">
    <property type="entry name" value="PHAGE INTEGRASE-RELATED"/>
    <property type="match status" value="1"/>
</dbReference>
<keyword evidence="8" id="KW-1185">Reference proteome</keyword>
<dbReference type="Pfam" id="PF14657">
    <property type="entry name" value="Arm-DNA-bind_4"/>
    <property type="match status" value="1"/>
</dbReference>
<evidence type="ECO:0000259" key="5">
    <source>
        <dbReference type="PROSITE" id="PS51898"/>
    </source>
</evidence>
<keyword evidence="3" id="KW-0233">DNA recombination</keyword>
<evidence type="ECO:0000256" key="4">
    <source>
        <dbReference type="PROSITE-ProRule" id="PRU01248"/>
    </source>
</evidence>
<dbReference type="PROSITE" id="PS51898">
    <property type="entry name" value="TYR_RECOMBINASE"/>
    <property type="match status" value="1"/>
</dbReference>
<dbReference type="Pfam" id="PF13102">
    <property type="entry name" value="Phage_int_SAM_5"/>
    <property type="match status" value="1"/>
</dbReference>
<dbReference type="Pfam" id="PF00589">
    <property type="entry name" value="Phage_integrase"/>
    <property type="match status" value="1"/>
</dbReference>
<keyword evidence="2 4" id="KW-0238">DNA-binding</keyword>
<dbReference type="InterPro" id="IPR050090">
    <property type="entry name" value="Tyrosine_recombinase_XerCD"/>
</dbReference>
<dbReference type="Gene3D" id="1.10.150.130">
    <property type="match status" value="1"/>
</dbReference>
<dbReference type="InterPro" id="IPR044068">
    <property type="entry name" value="CB"/>
</dbReference>
<evidence type="ECO:0000256" key="2">
    <source>
        <dbReference type="ARBA" id="ARBA00023125"/>
    </source>
</evidence>
<reference evidence="8" key="1">
    <citation type="journal article" date="2019" name="Int. J. Syst. Evol. Microbiol.">
        <title>The Global Catalogue of Microorganisms (GCM) 10K type strain sequencing project: providing services to taxonomists for standard genome sequencing and annotation.</title>
        <authorList>
            <consortium name="The Broad Institute Genomics Platform"/>
            <consortium name="The Broad Institute Genome Sequencing Center for Infectious Disease"/>
            <person name="Wu L."/>
            <person name="Ma J."/>
        </authorList>
    </citation>
    <scope>NUCLEOTIDE SEQUENCE [LARGE SCALE GENOMIC DNA]</scope>
    <source>
        <strain evidence="8">CCUG 61889</strain>
    </source>
</reference>
<dbReference type="Proteomes" id="UP001595752">
    <property type="component" value="Unassembled WGS sequence"/>
</dbReference>
<feature type="domain" description="Tyr recombinase" evidence="5">
    <location>
        <begin position="164"/>
        <end position="360"/>
    </location>
</feature>
<evidence type="ECO:0000256" key="3">
    <source>
        <dbReference type="ARBA" id="ARBA00023172"/>
    </source>
</evidence>
<comment type="caution">
    <text evidence="7">The sequence shown here is derived from an EMBL/GenBank/DDBJ whole genome shotgun (WGS) entry which is preliminary data.</text>
</comment>